<evidence type="ECO:0000313" key="1">
    <source>
        <dbReference type="EMBL" id="RBO84606.1"/>
    </source>
</evidence>
<reference evidence="1 2" key="1">
    <citation type="submission" date="2018-06" db="EMBL/GenBank/DDBJ databases">
        <title>Genomic Encyclopedia of Type Strains, Phase III (KMG-III): the genomes of soil and plant-associated and newly described type strains.</title>
        <authorList>
            <person name="Whitman W."/>
        </authorList>
    </citation>
    <scope>NUCLEOTIDE SEQUENCE [LARGE SCALE GENOMIC DNA]</scope>
    <source>
        <strain evidence="1 2">CECT 7732</strain>
    </source>
</reference>
<dbReference type="InterPro" id="IPR036641">
    <property type="entry name" value="HPT_dom_sf"/>
</dbReference>
<proteinExistence type="predicted"/>
<dbReference type="EMBL" id="QNRF01000002">
    <property type="protein sequence ID" value="RBO84606.1"/>
    <property type="molecule type" value="Genomic_DNA"/>
</dbReference>
<organism evidence="1 2">
    <name type="scientific">Marinomonas aquiplantarum</name>
    <dbReference type="NCBI Taxonomy" id="491951"/>
    <lineage>
        <taxon>Bacteria</taxon>
        <taxon>Pseudomonadati</taxon>
        <taxon>Pseudomonadota</taxon>
        <taxon>Gammaproteobacteria</taxon>
        <taxon>Oceanospirillales</taxon>
        <taxon>Oceanospirillaceae</taxon>
        <taxon>Marinomonas</taxon>
    </lineage>
</organism>
<keyword evidence="2" id="KW-1185">Reference proteome</keyword>
<dbReference type="Proteomes" id="UP000252086">
    <property type="component" value="Unassembled WGS sequence"/>
</dbReference>
<sequence length="115" mass="13071">MLDVIIFDSSDFESRLARNEELMTLVAAEFLKEATGLLALLDTYIMERDWHNLGVVTNRLRGAGLEVSGYQFCEKLNDLQRIIDKQAAPQLNTVMSALNTEFDRLSLALKHEILK</sequence>
<gene>
    <name evidence="1" type="ORF">DFP76_1023</name>
</gene>
<name>A0A366D3U2_9GAMM</name>
<accession>A0A366D3U2</accession>
<evidence type="ECO:0000313" key="2">
    <source>
        <dbReference type="Proteomes" id="UP000252086"/>
    </source>
</evidence>
<protein>
    <recommendedName>
        <fullName evidence="3">HPt domain-containing protein</fullName>
    </recommendedName>
</protein>
<dbReference type="SUPFAM" id="SSF47226">
    <property type="entry name" value="Histidine-containing phosphotransfer domain, HPT domain"/>
    <property type="match status" value="1"/>
</dbReference>
<dbReference type="Gene3D" id="1.20.120.160">
    <property type="entry name" value="HPT domain"/>
    <property type="match status" value="1"/>
</dbReference>
<evidence type="ECO:0008006" key="3">
    <source>
        <dbReference type="Google" id="ProtNLM"/>
    </source>
</evidence>
<dbReference type="AlphaFoldDB" id="A0A366D3U2"/>
<comment type="caution">
    <text evidence="1">The sequence shown here is derived from an EMBL/GenBank/DDBJ whole genome shotgun (WGS) entry which is preliminary data.</text>
</comment>
<dbReference type="RefSeq" id="WP_245931862.1">
    <property type="nucleotide sequence ID" value="NZ_QNRF01000002.1"/>
</dbReference>
<dbReference type="GO" id="GO:0000160">
    <property type="term" value="P:phosphorelay signal transduction system"/>
    <property type="evidence" value="ECO:0007669"/>
    <property type="project" value="InterPro"/>
</dbReference>